<evidence type="ECO:0000313" key="1">
    <source>
        <dbReference type="EnsemblMetazoa" id="OVOC1852.1"/>
    </source>
</evidence>
<dbReference type="AlphaFoldDB" id="A0A8R1TPS9"/>
<dbReference type="EnsemblMetazoa" id="OVOC1852.1">
    <property type="protein sequence ID" value="OVOC1852.1"/>
    <property type="gene ID" value="WBGene00238661"/>
</dbReference>
<dbReference type="Proteomes" id="UP000024404">
    <property type="component" value="Unassembled WGS sequence"/>
</dbReference>
<sequence>MSKVNFFKKYAHSELSERYHKIGVFQNGIVYPRRKFYSISKPFNLSKKLLNPVNILFDDGIVSTDLMHNYSAKIRLWSSDDGKHLGKLICLFYENIVKFFVQQRPLSTNMIKVISKKNSMNGFVIPAALFGSRHVFIDELIW</sequence>
<reference evidence="2" key="1">
    <citation type="submission" date="2013-10" db="EMBL/GenBank/DDBJ databases">
        <title>Genome sequencing of Onchocerca volvulus.</title>
        <authorList>
            <person name="Cotton J."/>
            <person name="Tsai J."/>
            <person name="Stanley E."/>
            <person name="Tracey A."/>
            <person name="Holroyd N."/>
            <person name="Lustigman S."/>
            <person name="Berriman M."/>
        </authorList>
    </citation>
    <scope>NUCLEOTIDE SEQUENCE</scope>
</reference>
<evidence type="ECO:0000313" key="2">
    <source>
        <dbReference type="Proteomes" id="UP000024404"/>
    </source>
</evidence>
<keyword evidence="2" id="KW-1185">Reference proteome</keyword>
<reference evidence="1" key="2">
    <citation type="submission" date="2022-06" db="UniProtKB">
        <authorList>
            <consortium name="EnsemblMetazoa"/>
        </authorList>
    </citation>
    <scope>IDENTIFICATION</scope>
</reference>
<dbReference type="EMBL" id="CMVM020000057">
    <property type="status" value="NOT_ANNOTATED_CDS"/>
    <property type="molecule type" value="Genomic_DNA"/>
</dbReference>
<name>A0A8R1TPS9_ONCVO</name>
<accession>A0A8R1TPS9</accession>
<organism evidence="1 2">
    <name type="scientific">Onchocerca volvulus</name>
    <dbReference type="NCBI Taxonomy" id="6282"/>
    <lineage>
        <taxon>Eukaryota</taxon>
        <taxon>Metazoa</taxon>
        <taxon>Ecdysozoa</taxon>
        <taxon>Nematoda</taxon>
        <taxon>Chromadorea</taxon>
        <taxon>Rhabditida</taxon>
        <taxon>Spirurina</taxon>
        <taxon>Spiruromorpha</taxon>
        <taxon>Filarioidea</taxon>
        <taxon>Onchocercidae</taxon>
        <taxon>Onchocerca</taxon>
    </lineage>
</organism>
<proteinExistence type="predicted"/>
<protein>
    <submittedName>
        <fullName evidence="1">Uncharacterized protein</fullName>
    </submittedName>
</protein>